<keyword evidence="13 18" id="KW-0675">Receptor</keyword>
<keyword evidence="14" id="KW-0325">Glycoprotein</keyword>
<evidence type="ECO:0000256" key="5">
    <source>
        <dbReference type="ARBA" id="ARBA00022553"/>
    </source>
</evidence>
<feature type="compositionally biased region" description="Polar residues" evidence="19">
    <location>
        <begin position="139"/>
        <end position="159"/>
    </location>
</feature>
<evidence type="ECO:0000313" key="22">
    <source>
        <dbReference type="EMBL" id="CAJ1081026.1"/>
    </source>
</evidence>
<dbReference type="InterPro" id="IPR002233">
    <property type="entry name" value="ADR_fam"/>
</dbReference>
<dbReference type="Gene3D" id="1.20.1070.10">
    <property type="entry name" value="Rhodopsin 7-helix transmembrane proteins"/>
    <property type="match status" value="1"/>
</dbReference>
<dbReference type="InterPro" id="IPR000276">
    <property type="entry name" value="GPCR_Rhodpsn"/>
</dbReference>
<evidence type="ECO:0000256" key="20">
    <source>
        <dbReference type="SAM" id="Phobius"/>
    </source>
</evidence>
<dbReference type="GO" id="GO:0005769">
    <property type="term" value="C:early endosome"/>
    <property type="evidence" value="ECO:0007669"/>
    <property type="project" value="UniProtKB-SubCell"/>
</dbReference>
<evidence type="ECO:0000256" key="2">
    <source>
        <dbReference type="ARBA" id="ARBA00004651"/>
    </source>
</evidence>
<feature type="transmembrane region" description="Helical" evidence="20">
    <location>
        <begin position="241"/>
        <end position="262"/>
    </location>
</feature>
<feature type="transmembrane region" description="Helical" evidence="20">
    <location>
        <begin position="203"/>
        <end position="226"/>
    </location>
</feature>
<accession>A0AAV1H6E9</accession>
<evidence type="ECO:0000256" key="16">
    <source>
        <dbReference type="ARBA" id="ARBA00023288"/>
    </source>
</evidence>
<dbReference type="GO" id="GO:0071880">
    <property type="term" value="P:adenylate cyclase-activating adrenergic receptor signaling pathway"/>
    <property type="evidence" value="ECO:0007669"/>
    <property type="project" value="TreeGrafter"/>
</dbReference>
<dbReference type="PRINTS" id="PR01103">
    <property type="entry name" value="ADRENERGICR"/>
</dbReference>
<dbReference type="FunFam" id="1.20.1070.10:FF:000057">
    <property type="entry name" value="Beta-1 adrenergic receptor"/>
    <property type="match status" value="1"/>
</dbReference>
<dbReference type="GO" id="GO:0045823">
    <property type="term" value="P:positive regulation of heart contraction"/>
    <property type="evidence" value="ECO:0007669"/>
    <property type="project" value="InterPro"/>
</dbReference>
<dbReference type="PROSITE" id="PS00237">
    <property type="entry name" value="G_PROTEIN_RECEP_F1_1"/>
    <property type="match status" value="1"/>
</dbReference>
<feature type="domain" description="G-protein coupled receptors family 1 profile" evidence="21">
    <location>
        <begin position="183"/>
        <end position="452"/>
    </location>
</feature>
<dbReference type="PRINTS" id="PR00237">
    <property type="entry name" value="GPCRRHODOPSN"/>
</dbReference>
<dbReference type="PRINTS" id="PR00561">
    <property type="entry name" value="ADRENRGCB1AR"/>
</dbReference>
<evidence type="ECO:0000256" key="14">
    <source>
        <dbReference type="ARBA" id="ARBA00023180"/>
    </source>
</evidence>
<keyword evidence="7" id="KW-0967">Endosome</keyword>
<gene>
    <name evidence="22" type="ORF">XNOV1_A034670</name>
</gene>
<evidence type="ECO:0000256" key="19">
    <source>
        <dbReference type="SAM" id="MobiDB-lite"/>
    </source>
</evidence>
<dbReference type="InterPro" id="IPR017452">
    <property type="entry name" value="GPCR_Rhodpsn_7TM"/>
</dbReference>
<keyword evidence="16" id="KW-0449">Lipoprotein</keyword>
<feature type="region of interest" description="Disordered" evidence="19">
    <location>
        <begin position="1"/>
        <end position="85"/>
    </location>
</feature>
<evidence type="ECO:0000256" key="9">
    <source>
        <dbReference type="ARBA" id="ARBA00023040"/>
    </source>
</evidence>
<evidence type="ECO:0000256" key="6">
    <source>
        <dbReference type="ARBA" id="ARBA00022692"/>
    </source>
</evidence>
<evidence type="ECO:0000259" key="21">
    <source>
        <dbReference type="PROSITE" id="PS50262"/>
    </source>
</evidence>
<comment type="subcellular location">
    <subcellularLocation>
        <location evidence="2">Cell membrane</location>
        <topology evidence="2">Multi-pass membrane protein</topology>
    </subcellularLocation>
    <subcellularLocation>
        <location evidence="1">Early endosome</location>
    </subcellularLocation>
</comment>
<dbReference type="PROSITE" id="PS50262">
    <property type="entry name" value="G_PROTEIN_RECEP_F1_2"/>
    <property type="match status" value="1"/>
</dbReference>
<dbReference type="Pfam" id="PF00001">
    <property type="entry name" value="7tm_1"/>
    <property type="match status" value="1"/>
</dbReference>
<dbReference type="AlphaFoldDB" id="A0AAV1H6E9"/>
<feature type="transmembrane region" description="Helical" evidence="20">
    <location>
        <begin position="433"/>
        <end position="453"/>
    </location>
</feature>
<dbReference type="PANTHER" id="PTHR24248:SF54">
    <property type="entry name" value="BETA-1 ADRENERGIC RECEPTOR"/>
    <property type="match status" value="1"/>
</dbReference>
<dbReference type="InterPro" id="IPR000507">
    <property type="entry name" value="ADRB1_rcpt"/>
</dbReference>
<keyword evidence="4" id="KW-1003">Cell membrane</keyword>
<evidence type="ECO:0000256" key="13">
    <source>
        <dbReference type="ARBA" id="ARBA00023170"/>
    </source>
</evidence>
<dbReference type="Proteomes" id="UP001178508">
    <property type="component" value="Chromosome 19"/>
</dbReference>
<feature type="transmembrane region" description="Helical" evidence="20">
    <location>
        <begin position="401"/>
        <end position="421"/>
    </location>
</feature>
<feature type="compositionally biased region" description="Basic residues" evidence="19">
    <location>
        <begin position="1"/>
        <end position="14"/>
    </location>
</feature>
<reference evidence="22" key="1">
    <citation type="submission" date="2023-08" db="EMBL/GenBank/DDBJ databases">
        <authorList>
            <person name="Alioto T."/>
            <person name="Alioto T."/>
            <person name="Gomez Garrido J."/>
        </authorList>
    </citation>
    <scope>NUCLEOTIDE SEQUENCE</scope>
</reference>
<keyword evidence="10 20" id="KW-0472">Membrane</keyword>
<evidence type="ECO:0000256" key="4">
    <source>
        <dbReference type="ARBA" id="ARBA00022475"/>
    </source>
</evidence>
<dbReference type="CDD" id="cd15958">
    <property type="entry name" value="7tmA_Beta1_AR"/>
    <property type="match status" value="1"/>
</dbReference>
<sequence>MEVTAAKKKRKKPKAAANKKERVQIKRKATKEVNDAQKSGNAKKKKEKKLLTAKKQMKKKKKSPIGSALPGTNNDDAQCSSSRRLKQREELQVELVRDGGRDQRLVQTDRKLPCTCLDEPILVRHSAQQPVMGDGGASSPVNFQNGSRNGASDAPGSNTAASEQWMAGMSLVMGLIVLCIVFGNILVIIAIARTQRLQTLTNVFIVSLASADLIMGLLVVPFGAALEVRGSWQYGSFFCEFWISVDVLCVTASIETLCVIAIDRYVAITSPFRYQSLLTKARAKAVVCIVWAISALVSFLPILMHWSRDSVDTACYEDPECCDFVTNRAYAISSSIISFYIPLLVMIFVYARVYREAKKQLRKIDKCEGRFHNTLTGLTSKCKKRPSKILALREQKALKTLGIIMGTFTLCWLPFFIVNVVRVFSADMVDKDLFVFLNWLGYVNSAFNPIIYCRSPDFRKAFKRLLCCPRQADRRLHISSCDLSRCSGGFVTALEPGALGMWSDCGTLDNSDSSLVGGVKLSHSESQL</sequence>
<feature type="compositionally biased region" description="Basic and acidic residues" evidence="19">
    <location>
        <begin position="18"/>
        <end position="35"/>
    </location>
</feature>
<feature type="compositionally biased region" description="Basic residues" evidence="19">
    <location>
        <begin position="41"/>
        <end position="63"/>
    </location>
</feature>
<evidence type="ECO:0000256" key="18">
    <source>
        <dbReference type="RuleBase" id="RU000688"/>
    </source>
</evidence>
<evidence type="ECO:0000256" key="8">
    <source>
        <dbReference type="ARBA" id="ARBA00022989"/>
    </source>
</evidence>
<feature type="region of interest" description="Disordered" evidence="19">
    <location>
        <begin position="130"/>
        <end position="159"/>
    </location>
</feature>
<dbReference type="GO" id="GO:0005886">
    <property type="term" value="C:plasma membrane"/>
    <property type="evidence" value="ECO:0007669"/>
    <property type="project" value="UniProtKB-SubCell"/>
</dbReference>
<evidence type="ECO:0000256" key="12">
    <source>
        <dbReference type="ARBA" id="ARBA00023157"/>
    </source>
</evidence>
<dbReference type="SMART" id="SM01381">
    <property type="entry name" value="7TM_GPCR_Srsx"/>
    <property type="match status" value="1"/>
</dbReference>
<name>A0AAV1H6E9_XYRNO</name>
<feature type="transmembrane region" description="Helical" evidence="20">
    <location>
        <begin position="329"/>
        <end position="353"/>
    </location>
</feature>
<feature type="transmembrane region" description="Helical" evidence="20">
    <location>
        <begin position="165"/>
        <end position="191"/>
    </location>
</feature>
<evidence type="ECO:0000313" key="23">
    <source>
        <dbReference type="Proteomes" id="UP001178508"/>
    </source>
</evidence>
<feature type="compositionally biased region" description="Polar residues" evidence="19">
    <location>
        <begin position="70"/>
        <end position="82"/>
    </location>
</feature>
<protein>
    <recommendedName>
        <fullName evidence="3">Beta-1 adrenergic receptor</fullName>
    </recommendedName>
    <alternativeName>
        <fullName evidence="17">Beta-1 adrenoreceptor</fullName>
    </alternativeName>
</protein>
<dbReference type="EMBL" id="OY660882">
    <property type="protein sequence ID" value="CAJ1081026.1"/>
    <property type="molecule type" value="Genomic_DNA"/>
</dbReference>
<keyword evidence="23" id="KW-1185">Reference proteome</keyword>
<keyword evidence="6 18" id="KW-0812">Transmembrane</keyword>
<evidence type="ECO:0000256" key="15">
    <source>
        <dbReference type="ARBA" id="ARBA00023224"/>
    </source>
</evidence>
<dbReference type="GO" id="GO:0004940">
    <property type="term" value="F:beta1-adrenergic receptor activity"/>
    <property type="evidence" value="ECO:0007669"/>
    <property type="project" value="InterPro"/>
</dbReference>
<evidence type="ECO:0000256" key="7">
    <source>
        <dbReference type="ARBA" id="ARBA00022753"/>
    </source>
</evidence>
<keyword evidence="9 18" id="KW-0297">G-protein coupled receptor</keyword>
<evidence type="ECO:0000256" key="11">
    <source>
        <dbReference type="ARBA" id="ARBA00023139"/>
    </source>
</evidence>
<proteinExistence type="inferred from homology"/>
<organism evidence="22 23">
    <name type="scientific">Xyrichtys novacula</name>
    <name type="common">Pearly razorfish</name>
    <name type="synonym">Hemipteronotus novacula</name>
    <dbReference type="NCBI Taxonomy" id="13765"/>
    <lineage>
        <taxon>Eukaryota</taxon>
        <taxon>Metazoa</taxon>
        <taxon>Chordata</taxon>
        <taxon>Craniata</taxon>
        <taxon>Vertebrata</taxon>
        <taxon>Euteleostomi</taxon>
        <taxon>Actinopterygii</taxon>
        <taxon>Neopterygii</taxon>
        <taxon>Teleostei</taxon>
        <taxon>Neoteleostei</taxon>
        <taxon>Acanthomorphata</taxon>
        <taxon>Eupercaria</taxon>
        <taxon>Labriformes</taxon>
        <taxon>Labridae</taxon>
        <taxon>Xyrichtys</taxon>
    </lineage>
</organism>
<keyword evidence="12" id="KW-1015">Disulfide bond</keyword>
<keyword evidence="5" id="KW-0597">Phosphoprotein</keyword>
<keyword evidence="11" id="KW-0564">Palmitate</keyword>
<dbReference type="PANTHER" id="PTHR24248">
    <property type="entry name" value="ADRENERGIC RECEPTOR-RELATED G-PROTEIN COUPLED RECEPTOR"/>
    <property type="match status" value="1"/>
</dbReference>
<dbReference type="SUPFAM" id="SSF81321">
    <property type="entry name" value="Family A G protein-coupled receptor-like"/>
    <property type="match status" value="1"/>
</dbReference>
<keyword evidence="8 20" id="KW-1133">Transmembrane helix</keyword>
<feature type="transmembrane region" description="Helical" evidence="20">
    <location>
        <begin position="283"/>
        <end position="304"/>
    </location>
</feature>
<comment type="similarity">
    <text evidence="18">Belongs to the G-protein coupled receptor 1 family.</text>
</comment>
<evidence type="ECO:0000256" key="1">
    <source>
        <dbReference type="ARBA" id="ARBA00004412"/>
    </source>
</evidence>
<evidence type="ECO:0000256" key="10">
    <source>
        <dbReference type="ARBA" id="ARBA00023136"/>
    </source>
</evidence>
<evidence type="ECO:0000256" key="3">
    <source>
        <dbReference type="ARBA" id="ARBA00022028"/>
    </source>
</evidence>
<evidence type="ECO:0000256" key="17">
    <source>
        <dbReference type="ARBA" id="ARBA00032462"/>
    </source>
</evidence>
<keyword evidence="15 18" id="KW-0807">Transducer</keyword>
<dbReference type="GO" id="GO:0002025">
    <property type="term" value="P:norepinephrine-epinephrine-mediated vasodilation involved in regulation of systemic arterial blood pressure"/>
    <property type="evidence" value="ECO:0007669"/>
    <property type="project" value="TreeGrafter"/>
</dbReference>
<dbReference type="GO" id="GO:0043410">
    <property type="term" value="P:positive regulation of MAPK cascade"/>
    <property type="evidence" value="ECO:0007669"/>
    <property type="project" value="TreeGrafter"/>
</dbReference>